<dbReference type="CDD" id="cd00067">
    <property type="entry name" value="GAL4"/>
    <property type="match status" value="1"/>
</dbReference>
<name>A0A427YQV0_9TREE</name>
<dbReference type="Gene3D" id="4.10.240.10">
    <property type="entry name" value="Zn(2)-C6 fungal-type DNA-binding domain"/>
    <property type="match status" value="1"/>
</dbReference>
<accession>A0A427YQV0</accession>
<proteinExistence type="predicted"/>
<comment type="subcellular location">
    <subcellularLocation>
        <location evidence="1">Nucleus</location>
    </subcellularLocation>
</comment>
<keyword evidence="8" id="KW-1133">Transmembrane helix</keyword>
<dbReference type="PROSITE" id="PS50048">
    <property type="entry name" value="ZN2_CY6_FUNGAL_2"/>
    <property type="match status" value="1"/>
</dbReference>
<evidence type="ECO:0000259" key="9">
    <source>
        <dbReference type="PROSITE" id="PS50048"/>
    </source>
</evidence>
<organism evidence="11 12">
    <name type="scientific">Saitozyma podzolica</name>
    <dbReference type="NCBI Taxonomy" id="1890683"/>
    <lineage>
        <taxon>Eukaryota</taxon>
        <taxon>Fungi</taxon>
        <taxon>Dikarya</taxon>
        <taxon>Basidiomycota</taxon>
        <taxon>Agaricomycotina</taxon>
        <taxon>Tremellomycetes</taxon>
        <taxon>Tremellales</taxon>
        <taxon>Trimorphomycetaceae</taxon>
        <taxon>Saitozyma</taxon>
    </lineage>
</organism>
<dbReference type="GO" id="GO:0006351">
    <property type="term" value="P:DNA-templated transcription"/>
    <property type="evidence" value="ECO:0007669"/>
    <property type="project" value="InterPro"/>
</dbReference>
<comment type="caution">
    <text evidence="11">The sequence shown here is derived from an EMBL/GenBank/DDBJ whole genome shotgun (WGS) entry which is preliminary data.</text>
</comment>
<feature type="domain" description="AMMECR1" evidence="10">
    <location>
        <begin position="67"/>
        <end position="251"/>
    </location>
</feature>
<keyword evidence="3" id="KW-0862">Zinc</keyword>
<dbReference type="InterPro" id="IPR007219">
    <property type="entry name" value="XnlR_reg_dom"/>
</dbReference>
<keyword evidence="12" id="KW-1185">Reference proteome</keyword>
<dbReference type="InterPro" id="IPR002733">
    <property type="entry name" value="AMMECR1_domain"/>
</dbReference>
<evidence type="ECO:0000256" key="2">
    <source>
        <dbReference type="ARBA" id="ARBA00022723"/>
    </source>
</evidence>
<evidence type="ECO:0000256" key="6">
    <source>
        <dbReference type="ARBA" id="ARBA00023163"/>
    </source>
</evidence>
<dbReference type="Pfam" id="PF04082">
    <property type="entry name" value="Fungal_trans"/>
    <property type="match status" value="1"/>
</dbReference>
<gene>
    <name evidence="11" type="ORF">EHS25_007844</name>
</gene>
<dbReference type="PROSITE" id="PS00463">
    <property type="entry name" value="ZN2_CY6_FUNGAL_1"/>
    <property type="match status" value="1"/>
</dbReference>
<dbReference type="GO" id="GO:0043565">
    <property type="term" value="F:sequence-specific DNA binding"/>
    <property type="evidence" value="ECO:0007669"/>
    <property type="project" value="TreeGrafter"/>
</dbReference>
<dbReference type="PROSITE" id="PS51112">
    <property type="entry name" value="AMMECR1"/>
    <property type="match status" value="1"/>
</dbReference>
<keyword evidence="8" id="KW-0472">Membrane</keyword>
<dbReference type="SMART" id="SM00066">
    <property type="entry name" value="GAL4"/>
    <property type="match status" value="1"/>
</dbReference>
<dbReference type="Pfam" id="PF00172">
    <property type="entry name" value="Zn_clus"/>
    <property type="match status" value="1"/>
</dbReference>
<keyword evidence="2" id="KW-0479">Metal-binding</keyword>
<reference evidence="11 12" key="1">
    <citation type="submission" date="2018-11" db="EMBL/GenBank/DDBJ databases">
        <title>Genome sequence of Saitozyma podzolica DSM 27192.</title>
        <authorList>
            <person name="Aliyu H."/>
            <person name="Gorte O."/>
            <person name="Ochsenreither K."/>
        </authorList>
    </citation>
    <scope>NUCLEOTIDE SEQUENCE [LARGE SCALE GENOMIC DNA]</scope>
    <source>
        <strain evidence="11 12">DSM 27192</strain>
    </source>
</reference>
<dbReference type="InterPro" id="IPR036864">
    <property type="entry name" value="Zn2-C6_fun-type_DNA-bd_sf"/>
</dbReference>
<dbReference type="EMBL" id="RSCD01000004">
    <property type="protein sequence ID" value="RSH93488.1"/>
    <property type="molecule type" value="Genomic_DNA"/>
</dbReference>
<evidence type="ECO:0000256" key="4">
    <source>
        <dbReference type="ARBA" id="ARBA00023015"/>
    </source>
</evidence>
<evidence type="ECO:0000256" key="5">
    <source>
        <dbReference type="ARBA" id="ARBA00023125"/>
    </source>
</evidence>
<dbReference type="CDD" id="cd12148">
    <property type="entry name" value="fungal_TF_MHR"/>
    <property type="match status" value="1"/>
</dbReference>
<evidence type="ECO:0000313" key="12">
    <source>
        <dbReference type="Proteomes" id="UP000279259"/>
    </source>
</evidence>
<dbReference type="SUPFAM" id="SSF57701">
    <property type="entry name" value="Zn2/Cys6 DNA-binding domain"/>
    <property type="match status" value="1"/>
</dbReference>
<dbReference type="InterPro" id="IPR052202">
    <property type="entry name" value="Yeast_MetPath_Reg"/>
</dbReference>
<dbReference type="GO" id="GO:0005634">
    <property type="term" value="C:nucleus"/>
    <property type="evidence" value="ECO:0007669"/>
    <property type="project" value="UniProtKB-SubCell"/>
</dbReference>
<dbReference type="InterPro" id="IPR001138">
    <property type="entry name" value="Zn2Cys6_DnaBD"/>
</dbReference>
<feature type="transmembrane region" description="Helical" evidence="8">
    <location>
        <begin position="410"/>
        <end position="431"/>
    </location>
</feature>
<evidence type="ECO:0000256" key="1">
    <source>
        <dbReference type="ARBA" id="ARBA00004123"/>
    </source>
</evidence>
<evidence type="ECO:0000259" key="10">
    <source>
        <dbReference type="PROSITE" id="PS51112"/>
    </source>
</evidence>
<evidence type="ECO:0000313" key="11">
    <source>
        <dbReference type="EMBL" id="RSH93488.1"/>
    </source>
</evidence>
<evidence type="ECO:0000256" key="8">
    <source>
        <dbReference type="SAM" id="Phobius"/>
    </source>
</evidence>
<keyword evidence="4" id="KW-0805">Transcription regulation</keyword>
<feature type="domain" description="Zn(2)-C6 fungal-type" evidence="9">
    <location>
        <begin position="17"/>
        <end position="46"/>
    </location>
</feature>
<evidence type="ECO:0000256" key="3">
    <source>
        <dbReference type="ARBA" id="ARBA00022833"/>
    </source>
</evidence>
<dbReference type="Proteomes" id="UP000279259">
    <property type="component" value="Unassembled WGS sequence"/>
</dbReference>
<dbReference type="AlphaFoldDB" id="A0A427YQV0"/>
<dbReference type="PANTHER" id="PTHR47782">
    <property type="entry name" value="ZN(II)2CYS6 TRANSCRIPTION FACTOR (EUROFUNG)-RELATED"/>
    <property type="match status" value="1"/>
</dbReference>
<keyword evidence="8" id="KW-0812">Transmembrane</keyword>
<dbReference type="GO" id="GO:0000981">
    <property type="term" value="F:DNA-binding transcription factor activity, RNA polymerase II-specific"/>
    <property type="evidence" value="ECO:0007669"/>
    <property type="project" value="InterPro"/>
</dbReference>
<dbReference type="PANTHER" id="PTHR47782:SF12">
    <property type="entry name" value="ZN(II)2CYS6 TRANSCRIPTION FACTOR (EUROFUNG)"/>
    <property type="match status" value="1"/>
</dbReference>
<keyword evidence="6" id="KW-0804">Transcription</keyword>
<sequence length="555" mass="60750">MSGLPQPLPSGARLGKACAPCHRRKIRCDGALPTCGSCHRAKDDGCDVANGVLWPHERVQQLEERVKWLEELVDKSYEGFARSVVTGTEMSLRPAPPHPPEQFAEEVGLLSLRGCASYMGSRSGVTLAALIGACVRLYEGELPPIYIDEPSRLPTGTVAGVPPRSIAYLHVRSYMDWVHRWYPFLDLSSLAKALVAPHMGSLDPWDRYSLFMIFALGTPVEADPFTSEEYLATAVSYIPLIARDCSVQTVRAILLLCVFGLRSYRNDGLYSVDLWQLVGFGIRMAIQLGLSRNNHKWNFSEQEKEARRRVWCRSRDRPSMSLEETAARVYPLQAALVSWERRVLEITTDGSIERDVLQLAFHHATLVLHRPSPSFPTPPAHVLDICMCAARGTIKICAVAMQRGLVQQVFPGWAGFAGVFMAGLTLMYCSWAGPSCPNAIRPPSSAHQADADLTASMAVLDGLAKVHGLPQRYLGLYRAVADSFTRILSVPPFDLLPVPAPVIGLSTEIALDIGLSAFDGLELDQEAVDLIGRLLGGGSPVAGGQQFDMVMDTNA</sequence>
<keyword evidence="5" id="KW-0238">DNA-binding</keyword>
<dbReference type="GO" id="GO:0008270">
    <property type="term" value="F:zinc ion binding"/>
    <property type="evidence" value="ECO:0007669"/>
    <property type="project" value="InterPro"/>
</dbReference>
<dbReference type="GO" id="GO:0045944">
    <property type="term" value="P:positive regulation of transcription by RNA polymerase II"/>
    <property type="evidence" value="ECO:0007669"/>
    <property type="project" value="TreeGrafter"/>
</dbReference>
<evidence type="ECO:0000256" key="7">
    <source>
        <dbReference type="ARBA" id="ARBA00023242"/>
    </source>
</evidence>
<keyword evidence="7" id="KW-0539">Nucleus</keyword>
<dbReference type="OrthoDB" id="3364175at2759"/>
<dbReference type="STRING" id="1890683.A0A427YQV0"/>
<protein>
    <recommendedName>
        <fullName evidence="13">Zn(2)-C6 fungal-type domain-containing protein</fullName>
    </recommendedName>
</protein>
<evidence type="ECO:0008006" key="13">
    <source>
        <dbReference type="Google" id="ProtNLM"/>
    </source>
</evidence>